<dbReference type="Proteomes" id="UP000199537">
    <property type="component" value="Unassembled WGS sequence"/>
</dbReference>
<dbReference type="STRING" id="1393122.SAMN05660895_0706"/>
<dbReference type="PANTHER" id="PTHR48081">
    <property type="entry name" value="AB HYDROLASE SUPERFAMILY PROTEIN C4A8.06C"/>
    <property type="match status" value="1"/>
</dbReference>
<dbReference type="InterPro" id="IPR049492">
    <property type="entry name" value="BD-FAE-like_dom"/>
</dbReference>
<dbReference type="InterPro" id="IPR029058">
    <property type="entry name" value="AB_hydrolase_fold"/>
</dbReference>
<accession>A0A1I7N644</accession>
<dbReference type="InterPro" id="IPR050300">
    <property type="entry name" value="GDXG_lipolytic_enzyme"/>
</dbReference>
<dbReference type="Pfam" id="PF20434">
    <property type="entry name" value="BD-FAE"/>
    <property type="match status" value="1"/>
</dbReference>
<sequence>MMSFREAMQKSIPALVVFMSMTFSIRAQQVIPLYDGPIPNAKSDTAVHEVSATDAHGIVRISGVTRPTLTAYLPDPARATGTAIIICPGGGYSILAIKHEGYDVAQTLQQWGIAAFVLKYRLPDDRIMINKSIGPLQDAQRAIQLVSEHAAAWHINPHQIGIMGFSAGGHLAAMAGTRFEENFIDNPSHISLRPDFMILCYPVISMTDSLTHMGSRTHLLGEHPTPEQIHAFSAEMQVTSQTPPAFIMQSSADPGVKVGNSVAMYLALHQHGVPVEMHLYEKGPHGFGMHNPATPDQWMDRLRNWLISNNWLPTTPR</sequence>
<proteinExistence type="predicted"/>
<dbReference type="PANTHER" id="PTHR48081:SF6">
    <property type="entry name" value="PEPTIDASE S9 PROLYL OLIGOPEPTIDASE CATALYTIC DOMAIN-CONTAINING PROTEIN"/>
    <property type="match status" value="1"/>
</dbReference>
<evidence type="ECO:0000256" key="1">
    <source>
        <dbReference type="ARBA" id="ARBA00022801"/>
    </source>
</evidence>
<dbReference type="AlphaFoldDB" id="A0A1I7N644"/>
<name>A0A1I7N644_9BACT</name>
<dbReference type="EMBL" id="FPCJ01000001">
    <property type="protein sequence ID" value="SFV30134.1"/>
    <property type="molecule type" value="Genomic_DNA"/>
</dbReference>
<keyword evidence="1" id="KW-0378">Hydrolase</keyword>
<organism evidence="3 4">
    <name type="scientific">Thermoflavifilum thermophilum</name>
    <dbReference type="NCBI Taxonomy" id="1393122"/>
    <lineage>
        <taxon>Bacteria</taxon>
        <taxon>Pseudomonadati</taxon>
        <taxon>Bacteroidota</taxon>
        <taxon>Chitinophagia</taxon>
        <taxon>Chitinophagales</taxon>
        <taxon>Chitinophagaceae</taxon>
        <taxon>Thermoflavifilum</taxon>
    </lineage>
</organism>
<feature type="domain" description="BD-FAE-like" evidence="2">
    <location>
        <begin position="71"/>
        <end position="267"/>
    </location>
</feature>
<evidence type="ECO:0000259" key="2">
    <source>
        <dbReference type="Pfam" id="PF20434"/>
    </source>
</evidence>
<dbReference type="RefSeq" id="WP_245759883.1">
    <property type="nucleotide sequence ID" value="NZ_FPCJ01000001.1"/>
</dbReference>
<gene>
    <name evidence="3" type="ORF">SAMN05660895_0706</name>
</gene>
<evidence type="ECO:0000313" key="4">
    <source>
        <dbReference type="Proteomes" id="UP000199537"/>
    </source>
</evidence>
<dbReference type="SUPFAM" id="SSF53474">
    <property type="entry name" value="alpha/beta-Hydrolases"/>
    <property type="match status" value="1"/>
</dbReference>
<dbReference type="GO" id="GO:0016787">
    <property type="term" value="F:hydrolase activity"/>
    <property type="evidence" value="ECO:0007669"/>
    <property type="project" value="UniProtKB-KW"/>
</dbReference>
<dbReference type="Gene3D" id="3.40.50.1820">
    <property type="entry name" value="alpha/beta hydrolase"/>
    <property type="match status" value="1"/>
</dbReference>
<reference evidence="4" key="1">
    <citation type="submission" date="2016-10" db="EMBL/GenBank/DDBJ databases">
        <authorList>
            <person name="Varghese N."/>
            <person name="Submissions S."/>
        </authorList>
    </citation>
    <scope>NUCLEOTIDE SEQUENCE [LARGE SCALE GENOMIC DNA]</scope>
    <source>
        <strain evidence="4">DSM 14807</strain>
    </source>
</reference>
<evidence type="ECO:0000313" key="3">
    <source>
        <dbReference type="EMBL" id="SFV30134.1"/>
    </source>
</evidence>
<protein>
    <submittedName>
        <fullName evidence="3">Acetyl esterase/lipase</fullName>
    </submittedName>
</protein>
<keyword evidence="4" id="KW-1185">Reference proteome</keyword>